<dbReference type="GO" id="GO:0090313">
    <property type="term" value="P:regulation of protein targeting to membrane"/>
    <property type="evidence" value="ECO:0007669"/>
    <property type="project" value="TreeGrafter"/>
</dbReference>
<dbReference type="EMBL" id="DLUG01000207">
    <property type="protein sequence ID" value="DAB35848.1"/>
    <property type="molecule type" value="Genomic_DNA"/>
</dbReference>
<evidence type="ECO:0000313" key="2">
    <source>
        <dbReference type="EMBL" id="DAB35848.1"/>
    </source>
</evidence>
<evidence type="ECO:0000313" key="3">
    <source>
        <dbReference type="Proteomes" id="UP000231638"/>
    </source>
</evidence>
<proteinExistence type="predicted"/>
<keyword evidence="1" id="KW-1133">Transmembrane helix</keyword>
<accession>A0A2D3W611</accession>
<sequence length="958" mass="106362">MLTKNMKTIVFWLISLPLFYTLCGFVILPWWVRTQLPSLLHEKVGILINVEHVRFNPFTFEVNLESLALLDSNAAKALSIGHIYLNYDPSALFKKEFSIKAVRIDNPDIDLSLDQEGSLKLLKLFPNTQTQENNASETTTSLTMPLIVKHVEIHNAHTLFQDPRGEHPFQFEIGPISYTADNLSFYKDDLSLHAIKAVLQNEEKLSIASSLIIEPLIFYGELNLTKLPLSTLWGYTLSALPAKLSKGDLTLRIPFWIDLSKSSPSVLIEKGSLLVENTEFTDANQSVIHIPSLKLDGIDFDLQASHVNIAEASLTQPNIRLQLEKAYRVNFERLFTPASKTNPASENTVASSSSATPSPWSFSLRRLYVDSARVHVVDQNVKSSPIDCAPLSLIVDNITNDTNQTVAFDLNGTIDQDASLKLKGTFLPARSSLDMRVVADTLSLEKVQPYLKPFTTVLIQDGYVSLDTLLKASFDRQTKLDVQGDITVSKFSLADRFKTPLVAWESLNLSALSYTLDHEVLRIQKIALDKPYVNLDIKKDHSTNFADLLVQQKAPPTTTHDQKSVSKESALTLFLGNISLKRGTAHFQDASLPIPFATFADNLNGSLSTLDTKSTKPSTLKIEGKADKYGYAKIDSTLLPFDIKNHANLKIIFKNIAMPKLTPYSGKFVGYAIKEGKLSLDLNYKIKKGLMEGQNKINLDSLVLGEKIESEDALNLPLDLAIALLKDSKGQIDLDLPVSGDLNDPEFRYGSVVWKALGNLIGGIVTSPFKLLGSLLGIEAENLQSIDFAAGEAVLIASEEEKMAQYRQILEKRSALKLLITPSYNETLDMQALKENNITAQIEQKLSKNSTEDAYARAVQKLFIQKYGDVAYGTLMKQYKEEQLDPPAINDRLITKIAETVVIDPAVLHALAQKRAEAIVQKLTNSYNIAPERLIKQEAQAVDAQRESWVGCAISISN</sequence>
<dbReference type="AlphaFoldDB" id="A0A2D3W611"/>
<protein>
    <recommendedName>
        <fullName evidence="4">DUF748 domain-containing protein</fullName>
    </recommendedName>
</protein>
<name>A0A2D3W611_9BACT</name>
<dbReference type="PANTHER" id="PTHR30441:SF8">
    <property type="entry name" value="DUF748 DOMAIN-CONTAINING PROTEIN"/>
    <property type="match status" value="1"/>
</dbReference>
<organism evidence="2 3">
    <name type="scientific">Sulfurospirillum cavolei</name>
    <dbReference type="NCBI Taxonomy" id="366522"/>
    <lineage>
        <taxon>Bacteria</taxon>
        <taxon>Pseudomonadati</taxon>
        <taxon>Campylobacterota</taxon>
        <taxon>Epsilonproteobacteria</taxon>
        <taxon>Campylobacterales</taxon>
        <taxon>Sulfurospirillaceae</taxon>
        <taxon>Sulfurospirillum</taxon>
    </lineage>
</organism>
<keyword evidence="1" id="KW-0472">Membrane</keyword>
<dbReference type="Proteomes" id="UP000231638">
    <property type="component" value="Unassembled WGS sequence"/>
</dbReference>
<dbReference type="STRING" id="366522.GCA_001548055_02580"/>
<comment type="caution">
    <text evidence="2">The sequence shown here is derived from an EMBL/GenBank/DDBJ whole genome shotgun (WGS) entry which is preliminary data.</text>
</comment>
<reference evidence="2 3" key="1">
    <citation type="journal article" date="2017" name="Front. Microbiol.">
        <title>Comparative Genomic Analysis of the Class Epsilonproteobacteria and Proposed Reclassification to Epsilonbacteraeota (phyl. nov.).</title>
        <authorList>
            <person name="Waite D.W."/>
            <person name="Vanwonterghem I."/>
            <person name="Rinke C."/>
            <person name="Parks D.H."/>
            <person name="Zhang Y."/>
            <person name="Takai K."/>
            <person name="Sievert S.M."/>
            <person name="Simon J."/>
            <person name="Campbell B.J."/>
            <person name="Hanson T.E."/>
            <person name="Woyke T."/>
            <person name="Klotz M.G."/>
            <person name="Hugenholtz P."/>
        </authorList>
    </citation>
    <scope>NUCLEOTIDE SEQUENCE [LARGE SCALE GENOMIC DNA]</scope>
    <source>
        <strain evidence="2">UBA11420</strain>
    </source>
</reference>
<gene>
    <name evidence="2" type="ORF">CFH80_07985</name>
</gene>
<dbReference type="InterPro" id="IPR052894">
    <property type="entry name" value="AsmA-related"/>
</dbReference>
<dbReference type="InterPro" id="IPR008023">
    <property type="entry name" value="DUF748"/>
</dbReference>
<dbReference type="Pfam" id="PF05359">
    <property type="entry name" value="DUF748"/>
    <property type="match status" value="1"/>
</dbReference>
<dbReference type="PANTHER" id="PTHR30441">
    <property type="entry name" value="DUF748 DOMAIN-CONTAINING PROTEIN"/>
    <property type="match status" value="1"/>
</dbReference>
<keyword evidence="1" id="KW-0812">Transmembrane</keyword>
<evidence type="ECO:0008006" key="4">
    <source>
        <dbReference type="Google" id="ProtNLM"/>
    </source>
</evidence>
<feature type="transmembrane region" description="Helical" evidence="1">
    <location>
        <begin position="9"/>
        <end position="32"/>
    </location>
</feature>
<evidence type="ECO:0000256" key="1">
    <source>
        <dbReference type="SAM" id="Phobius"/>
    </source>
</evidence>
<dbReference type="GO" id="GO:0005886">
    <property type="term" value="C:plasma membrane"/>
    <property type="evidence" value="ECO:0007669"/>
    <property type="project" value="TreeGrafter"/>
</dbReference>